<reference evidence="2" key="1">
    <citation type="submission" date="2020-11" db="EMBL/GenBank/DDBJ databases">
        <authorList>
            <person name="Tran Van P."/>
        </authorList>
    </citation>
    <scope>NUCLEOTIDE SEQUENCE</scope>
</reference>
<feature type="region of interest" description="Disordered" evidence="1">
    <location>
        <begin position="490"/>
        <end position="516"/>
    </location>
</feature>
<proteinExistence type="predicted"/>
<feature type="region of interest" description="Disordered" evidence="1">
    <location>
        <begin position="102"/>
        <end position="141"/>
    </location>
</feature>
<feature type="region of interest" description="Disordered" evidence="1">
    <location>
        <begin position="155"/>
        <end position="194"/>
    </location>
</feature>
<organism evidence="2">
    <name type="scientific">Timema monikensis</name>
    <dbReference type="NCBI Taxonomy" id="170555"/>
    <lineage>
        <taxon>Eukaryota</taxon>
        <taxon>Metazoa</taxon>
        <taxon>Ecdysozoa</taxon>
        <taxon>Arthropoda</taxon>
        <taxon>Hexapoda</taxon>
        <taxon>Insecta</taxon>
        <taxon>Pterygota</taxon>
        <taxon>Neoptera</taxon>
        <taxon>Polyneoptera</taxon>
        <taxon>Phasmatodea</taxon>
        <taxon>Timematodea</taxon>
        <taxon>Timematoidea</taxon>
        <taxon>Timematidae</taxon>
        <taxon>Timema</taxon>
    </lineage>
</organism>
<name>A0A7R9E507_9NEOP</name>
<gene>
    <name evidence="2" type="ORF">TMSB3V08_LOCUS4367</name>
</gene>
<feature type="compositionally biased region" description="Basic and acidic residues" evidence="1">
    <location>
        <begin position="495"/>
        <end position="516"/>
    </location>
</feature>
<accession>A0A7R9E507</accession>
<evidence type="ECO:0000313" key="2">
    <source>
        <dbReference type="EMBL" id="CAD7427528.1"/>
    </source>
</evidence>
<feature type="compositionally biased region" description="Low complexity" evidence="1">
    <location>
        <begin position="102"/>
        <end position="112"/>
    </location>
</feature>
<dbReference type="AlphaFoldDB" id="A0A7R9E507"/>
<dbReference type="EMBL" id="OB793480">
    <property type="protein sequence ID" value="CAD7427528.1"/>
    <property type="molecule type" value="Genomic_DNA"/>
</dbReference>
<protein>
    <submittedName>
        <fullName evidence="2">Uncharacterized protein</fullName>
    </submittedName>
</protein>
<sequence>MASTTCVRKSLVSLNSWGIPNNGGAKERSNSNASCKTASAIYVATSGMVDFWNRVSQQMSYIDSGSTRSSSLMDAASNRGSLVVPATDGTNAHDSLHVGQDLSTTDLSSRSSPMHPAIQNHPLGGAKPKKNDAKSLDSCASGESSCNIAGHAFLEEESPPVSPKQDRAKSAPCGQPRRQDAVSDGGQDPSSLPWYRLGFAARKPDHRKTSYTRQTDKNQRETWHHVFADGDLKTVNLYINPQYEELELLQPTDSSVCSEGKKRCAVIPNSATATSALMETASIGGGHAARTRLSRFQHQFNYGAGERRLSYTRLGSNPDSSVFISAVYCESIALDNAVTEVGNKVIKPGPQFAHASKNVDPQFTCLFRSKQLVRQLLTYRPIRLHKQPYDCYASMAASRKASSWEESEAVQRRRSVVLATAAAAVAGGGGGGGLLSATECHRSHLRGGDMIILPASSELMMMDKRDLRYYFQHPYARLFDTAWFLKHKPSMGLPEDSHPRSQRERSPELRREKKVA</sequence>
<evidence type="ECO:0000256" key="1">
    <source>
        <dbReference type="SAM" id="MobiDB-lite"/>
    </source>
</evidence>